<feature type="region of interest" description="Disordered" evidence="2">
    <location>
        <begin position="228"/>
        <end position="254"/>
    </location>
</feature>
<organism evidence="5 6">
    <name type="scientific">Sulfuriferula multivorans</name>
    <dbReference type="NCBI Taxonomy" id="1559896"/>
    <lineage>
        <taxon>Bacteria</taxon>
        <taxon>Pseudomonadati</taxon>
        <taxon>Pseudomonadota</taxon>
        <taxon>Betaproteobacteria</taxon>
        <taxon>Nitrosomonadales</taxon>
        <taxon>Sulfuricellaceae</taxon>
        <taxon>Sulfuriferula</taxon>
    </lineage>
</organism>
<gene>
    <name evidence="5" type="ORF">SFMTTN_2666</name>
</gene>
<keyword evidence="3" id="KW-0472">Membrane</keyword>
<dbReference type="GO" id="GO:0005886">
    <property type="term" value="C:plasma membrane"/>
    <property type="evidence" value="ECO:0007669"/>
    <property type="project" value="TreeGrafter"/>
</dbReference>
<dbReference type="Pfam" id="PF13807">
    <property type="entry name" value="GNVR"/>
    <property type="match status" value="1"/>
</dbReference>
<proteinExistence type="predicted"/>
<dbReference type="InterPro" id="IPR017468">
    <property type="entry name" value="Chain_len_reg_EpsF"/>
</dbReference>
<name>A0A401JGS4_9PROT</name>
<dbReference type="InterPro" id="IPR050445">
    <property type="entry name" value="Bact_polysacc_biosynth/exp"/>
</dbReference>
<dbReference type="InterPro" id="IPR032807">
    <property type="entry name" value="GNVR"/>
</dbReference>
<evidence type="ECO:0000256" key="1">
    <source>
        <dbReference type="SAM" id="Coils"/>
    </source>
</evidence>
<evidence type="ECO:0000313" key="5">
    <source>
        <dbReference type="EMBL" id="GBL46841.1"/>
    </source>
</evidence>
<keyword evidence="1" id="KW-0175">Coiled coil</keyword>
<keyword evidence="3" id="KW-1133">Transmembrane helix</keyword>
<keyword evidence="5" id="KW-0418">Kinase</keyword>
<dbReference type="PANTHER" id="PTHR32309:SF13">
    <property type="entry name" value="FERRIC ENTEROBACTIN TRANSPORT PROTEIN FEPE"/>
    <property type="match status" value="1"/>
</dbReference>
<feature type="domain" description="Tyrosine-protein kinase G-rich" evidence="4">
    <location>
        <begin position="349"/>
        <end position="420"/>
    </location>
</feature>
<evidence type="ECO:0000259" key="4">
    <source>
        <dbReference type="Pfam" id="PF13807"/>
    </source>
</evidence>
<accession>A0A401JGS4</accession>
<dbReference type="GO" id="GO:0004713">
    <property type="term" value="F:protein tyrosine kinase activity"/>
    <property type="evidence" value="ECO:0007669"/>
    <property type="project" value="TreeGrafter"/>
</dbReference>
<keyword evidence="6" id="KW-1185">Reference proteome</keyword>
<reference evidence="5 6" key="1">
    <citation type="journal article" date="2019" name="Front. Microbiol.">
        <title>Genomes of Neutrophilic Sulfur-Oxidizing Chemolithoautotrophs Representing 9 Proteobacterial Species From 8 Genera.</title>
        <authorList>
            <person name="Watanabe T."/>
            <person name="Kojima H."/>
            <person name="Umezawa K."/>
            <person name="Hori C."/>
            <person name="Takasuka T.E."/>
            <person name="Kato Y."/>
            <person name="Fukui M."/>
        </authorList>
    </citation>
    <scope>NUCLEOTIDE SEQUENCE [LARGE SCALE GENOMIC DNA]</scope>
    <source>
        <strain evidence="5 6">TTN</strain>
    </source>
</reference>
<keyword evidence="5" id="KW-0808">Transferase</keyword>
<dbReference type="EMBL" id="BGOW01000027">
    <property type="protein sequence ID" value="GBL46841.1"/>
    <property type="molecule type" value="Genomic_DNA"/>
</dbReference>
<feature type="compositionally biased region" description="Polar residues" evidence="2">
    <location>
        <begin position="239"/>
        <end position="248"/>
    </location>
</feature>
<sequence length="469" mass="51152">MSFNQFWIILRARYKLVLAALLITVLTVFAISLSLPKTYKATNTLVLNYKGTDPLTGQAPPAQVMDNYMATQVNIVESENAAMKVVAALKMDQQASEKQQFEAETGGKGDIRNWLAKRLLRGLDVTPVRDSSVLNIAYTSTDPVLAATVANAFAAQYQALVVQLTVAPLQQASGFFTQQLKTLQANLEAAQRKLSKYQQNKGIVSVDSRLDVETARLNDLSNQLVTAQGQAMEAGSRQRMAQGSSANESPDVAGNPLIQNLKINLGNAESKFSEISQRLDKNHPQYQAAKAEVDQLRAELNRQIRITSSSVGNNARILQQHEGEIRAALAAQKNKVLTLNRARDDMAVLNKEVENAQLAYQAAAQRYSQVQLQGQSTQSDVAVLNPATVPTSPAGPKILFYTMASVVLGAMLGLGLALLAEMLDRRVRSADDLIQLLHVPVLGEIGWGIAQHQRVGLLPTPFIHRLFSS</sequence>
<dbReference type="PANTHER" id="PTHR32309">
    <property type="entry name" value="TYROSINE-PROTEIN KINASE"/>
    <property type="match status" value="1"/>
</dbReference>
<feature type="transmembrane region" description="Helical" evidence="3">
    <location>
        <begin position="398"/>
        <end position="419"/>
    </location>
</feature>
<evidence type="ECO:0000313" key="6">
    <source>
        <dbReference type="Proteomes" id="UP000286806"/>
    </source>
</evidence>
<dbReference type="RefSeq" id="WP_124705615.1">
    <property type="nucleotide sequence ID" value="NZ_BGOW01000027.1"/>
</dbReference>
<feature type="coiled-coil region" evidence="1">
    <location>
        <begin position="339"/>
        <end position="373"/>
    </location>
</feature>
<dbReference type="AlphaFoldDB" id="A0A401JGS4"/>
<comment type="caution">
    <text evidence="5">The sequence shown here is derived from an EMBL/GenBank/DDBJ whole genome shotgun (WGS) entry which is preliminary data.</text>
</comment>
<dbReference type="Proteomes" id="UP000286806">
    <property type="component" value="Unassembled WGS sequence"/>
</dbReference>
<dbReference type="OrthoDB" id="8559110at2"/>
<feature type="coiled-coil region" evidence="1">
    <location>
        <begin position="258"/>
        <end position="306"/>
    </location>
</feature>
<evidence type="ECO:0000256" key="2">
    <source>
        <dbReference type="SAM" id="MobiDB-lite"/>
    </source>
</evidence>
<keyword evidence="3" id="KW-0812">Transmembrane</keyword>
<dbReference type="NCBIfam" id="TIGR03017">
    <property type="entry name" value="EpsF"/>
    <property type="match status" value="1"/>
</dbReference>
<protein>
    <submittedName>
        <fullName evidence="5">Tyrosine-protein kinase Wzc</fullName>
    </submittedName>
</protein>
<evidence type="ECO:0000256" key="3">
    <source>
        <dbReference type="SAM" id="Phobius"/>
    </source>
</evidence>